<dbReference type="KEGG" id="ladl:NCTC12735_01728"/>
<organism evidence="2 4">
    <name type="scientific">Legionella adelaidensis</name>
    <dbReference type="NCBI Taxonomy" id="45056"/>
    <lineage>
        <taxon>Bacteria</taxon>
        <taxon>Pseudomonadati</taxon>
        <taxon>Pseudomonadota</taxon>
        <taxon>Gammaproteobacteria</taxon>
        <taxon>Legionellales</taxon>
        <taxon>Legionellaceae</taxon>
        <taxon>Legionella</taxon>
    </lineage>
</organism>
<gene>
    <name evidence="2" type="ORF">Lade_1908</name>
    <name evidence="3" type="ORF">NCTC12735_01728</name>
</gene>
<dbReference type="EMBL" id="LR134433">
    <property type="protein sequence ID" value="VEH86081.1"/>
    <property type="molecule type" value="Genomic_DNA"/>
</dbReference>
<evidence type="ECO:0000256" key="1">
    <source>
        <dbReference type="SAM" id="Phobius"/>
    </source>
</evidence>
<name>A0A0W0R0L5_9GAMM</name>
<keyword evidence="4" id="KW-1185">Reference proteome</keyword>
<keyword evidence="1" id="KW-0812">Transmembrane</keyword>
<geneLocation type="plasmid" evidence="3 5">
    <name>24</name>
</geneLocation>
<keyword evidence="1" id="KW-1133">Transmembrane helix</keyword>
<accession>A0A0W0R0L5</accession>
<reference evidence="3 5" key="2">
    <citation type="submission" date="2018-12" db="EMBL/GenBank/DDBJ databases">
        <authorList>
            <consortium name="Pathogen Informatics"/>
        </authorList>
    </citation>
    <scope>NUCLEOTIDE SEQUENCE [LARGE SCALE GENOMIC DNA]</scope>
    <source>
        <strain evidence="3 5">NCTC12735</strain>
        <plasmid evidence="5">24</plasmid>
    </source>
</reference>
<keyword evidence="1" id="KW-0472">Membrane</keyword>
<evidence type="ECO:0000313" key="4">
    <source>
        <dbReference type="Proteomes" id="UP000054859"/>
    </source>
</evidence>
<dbReference type="RefSeq" id="WP_058462973.1">
    <property type="nucleotide sequence ID" value="NZ_CAAAHS010000001.1"/>
</dbReference>
<dbReference type="InterPro" id="IPR007813">
    <property type="entry name" value="PilN"/>
</dbReference>
<dbReference type="Proteomes" id="UP000281170">
    <property type="component" value="Plasmid 24"/>
</dbReference>
<evidence type="ECO:0000313" key="3">
    <source>
        <dbReference type="EMBL" id="VEH86081.1"/>
    </source>
</evidence>
<evidence type="ECO:0000313" key="2">
    <source>
        <dbReference type="EMBL" id="KTC64614.1"/>
    </source>
</evidence>
<feature type="transmembrane region" description="Helical" evidence="1">
    <location>
        <begin position="20"/>
        <end position="43"/>
    </location>
</feature>
<dbReference type="STRING" id="45056.Lade_1908"/>
<dbReference type="Proteomes" id="UP000054859">
    <property type="component" value="Unassembled WGS sequence"/>
</dbReference>
<dbReference type="EMBL" id="LNKA01000019">
    <property type="protein sequence ID" value="KTC64614.1"/>
    <property type="molecule type" value="Genomic_DNA"/>
</dbReference>
<protein>
    <submittedName>
        <fullName evidence="2">Fimbrial assembly protein (PilN)</fullName>
    </submittedName>
</protein>
<reference evidence="2 4" key="1">
    <citation type="submission" date="2015-11" db="EMBL/GenBank/DDBJ databases">
        <title>Identification of large and diverse effector repertoires of 38 Legionella species.</title>
        <authorList>
            <person name="Burstein D."/>
            <person name="Amaro F."/>
            <person name="Zusman T."/>
            <person name="Lifshitz Z."/>
            <person name="Cohen O."/>
            <person name="Gilbert J.A."/>
            <person name="Pupko T."/>
            <person name="Shuman H.A."/>
            <person name="Segal G."/>
        </authorList>
    </citation>
    <scope>NUCLEOTIDE SEQUENCE [LARGE SCALE GENOMIC DNA]</scope>
    <source>
        <strain evidence="2 4">1762-AUS-E</strain>
    </source>
</reference>
<sequence>MIQDINFLNFLPQKKDFLNANHILISSLALIILLIIASISLGINQGLTHSELEKAQKRRAQAEIAFQQVTKTYPLLTIDKPLVNQVSELESMLQKKQEQFGHLTHATLRKPFSHYLQTLTRVVPNGLWLTNIRIDQDTQNVSITGVSLQPLFVSVLMQSLQSAASFADIQFDLFYVKKLKHTSYIEFEIANDQLTGASKKAKEINR</sequence>
<dbReference type="PATRIC" id="fig|45056.6.peg.1970"/>
<dbReference type="AlphaFoldDB" id="A0A0W0R0L5"/>
<dbReference type="OrthoDB" id="5637109at2"/>
<dbReference type="Pfam" id="PF05137">
    <property type="entry name" value="PilN"/>
    <property type="match status" value="1"/>
</dbReference>
<proteinExistence type="predicted"/>
<keyword evidence="3" id="KW-0614">Plasmid</keyword>
<evidence type="ECO:0000313" key="5">
    <source>
        <dbReference type="Proteomes" id="UP000281170"/>
    </source>
</evidence>